<proteinExistence type="predicted"/>
<evidence type="ECO:0000313" key="3">
    <source>
        <dbReference type="Proteomes" id="UP000823388"/>
    </source>
</evidence>
<comment type="caution">
    <text evidence="2">The sequence shown here is derived from an EMBL/GenBank/DDBJ whole genome shotgun (WGS) entry which is preliminary data.</text>
</comment>
<dbReference type="Proteomes" id="UP000823388">
    <property type="component" value="Chromosome 1K"/>
</dbReference>
<protein>
    <submittedName>
        <fullName evidence="2">Uncharacterized protein</fullName>
    </submittedName>
</protein>
<keyword evidence="3" id="KW-1185">Reference proteome</keyword>
<sequence length="96" mass="9997">MVGGVPRGGSRPQHDAGLREQRLSAGARGSPRWAGADGGLDGAGIPATDARIEVGLVAGEVCVGTRRISISRVLGSHRYAACSNLFCLLLDRRTSR</sequence>
<feature type="compositionally biased region" description="Basic and acidic residues" evidence="1">
    <location>
        <begin position="12"/>
        <end position="22"/>
    </location>
</feature>
<feature type="region of interest" description="Disordered" evidence="1">
    <location>
        <begin position="1"/>
        <end position="40"/>
    </location>
</feature>
<name>A0A8T0XHI2_PANVG</name>
<dbReference type="EMBL" id="CM029037">
    <property type="protein sequence ID" value="KAG2656814.1"/>
    <property type="molecule type" value="Genomic_DNA"/>
</dbReference>
<reference evidence="2" key="1">
    <citation type="submission" date="2020-05" db="EMBL/GenBank/DDBJ databases">
        <title>WGS assembly of Panicum virgatum.</title>
        <authorList>
            <person name="Lovell J.T."/>
            <person name="Jenkins J."/>
            <person name="Shu S."/>
            <person name="Juenger T.E."/>
            <person name="Schmutz J."/>
        </authorList>
    </citation>
    <scope>NUCLEOTIDE SEQUENCE</scope>
    <source>
        <strain evidence="2">AP13</strain>
    </source>
</reference>
<organism evidence="2 3">
    <name type="scientific">Panicum virgatum</name>
    <name type="common">Blackwell switchgrass</name>
    <dbReference type="NCBI Taxonomy" id="38727"/>
    <lineage>
        <taxon>Eukaryota</taxon>
        <taxon>Viridiplantae</taxon>
        <taxon>Streptophyta</taxon>
        <taxon>Embryophyta</taxon>
        <taxon>Tracheophyta</taxon>
        <taxon>Spermatophyta</taxon>
        <taxon>Magnoliopsida</taxon>
        <taxon>Liliopsida</taxon>
        <taxon>Poales</taxon>
        <taxon>Poaceae</taxon>
        <taxon>PACMAD clade</taxon>
        <taxon>Panicoideae</taxon>
        <taxon>Panicodae</taxon>
        <taxon>Paniceae</taxon>
        <taxon>Panicinae</taxon>
        <taxon>Panicum</taxon>
        <taxon>Panicum sect. Hiantes</taxon>
    </lineage>
</organism>
<accession>A0A8T0XHI2</accession>
<dbReference type="AlphaFoldDB" id="A0A8T0XHI2"/>
<evidence type="ECO:0000256" key="1">
    <source>
        <dbReference type="SAM" id="MobiDB-lite"/>
    </source>
</evidence>
<gene>
    <name evidence="2" type="ORF">PVAP13_1KG107100</name>
</gene>
<evidence type="ECO:0000313" key="2">
    <source>
        <dbReference type="EMBL" id="KAG2656814.1"/>
    </source>
</evidence>